<name>A0A1B4FN62_9BURK</name>
<dbReference type="Proteomes" id="UP000062519">
    <property type="component" value="Chromosome 2"/>
</dbReference>
<dbReference type="RefSeq" id="WP_059598257.1">
    <property type="nucleotide sequence ID" value="NZ_CP013387.1"/>
</dbReference>
<accession>A0A1B4FN62</accession>
<evidence type="ECO:0000313" key="1">
    <source>
        <dbReference type="EMBL" id="AOJ05111.1"/>
    </source>
</evidence>
<sequence>MTDSDFSELAARVDAVGQTMLRLIGHLEEQGCVDGVRFSQALRRFGAARRQLPDQIQARGGDVVLQMVQMLDEARSCR</sequence>
<gene>
    <name evidence="1" type="ORF">WS70_25675</name>
</gene>
<evidence type="ECO:0000313" key="2">
    <source>
        <dbReference type="Proteomes" id="UP000062519"/>
    </source>
</evidence>
<proteinExistence type="predicted"/>
<protein>
    <submittedName>
        <fullName evidence="1">Uncharacterized protein</fullName>
    </submittedName>
</protein>
<dbReference type="KEGG" id="buu:WS70_25675"/>
<reference evidence="1 2" key="1">
    <citation type="submission" date="2015-12" db="EMBL/GenBank/DDBJ databases">
        <title>Diversity of Burkholderia near neighbor genomes.</title>
        <authorList>
            <person name="Sahl J."/>
            <person name="Wagner D."/>
            <person name="Keim P."/>
        </authorList>
    </citation>
    <scope>NUCLEOTIDE SEQUENCE [LARGE SCALE GENOMIC DNA]</scope>
    <source>
        <strain evidence="1 2">BDU6</strain>
    </source>
</reference>
<dbReference type="AlphaFoldDB" id="A0A1B4FN62"/>
<keyword evidence="2" id="KW-1185">Reference proteome</keyword>
<dbReference type="EMBL" id="CP013387">
    <property type="protein sequence ID" value="AOJ05111.1"/>
    <property type="molecule type" value="Genomic_DNA"/>
</dbReference>
<organism evidence="1 2">
    <name type="scientific">Burkholderia mayonis</name>
    <dbReference type="NCBI Taxonomy" id="1385591"/>
    <lineage>
        <taxon>Bacteria</taxon>
        <taxon>Pseudomonadati</taxon>
        <taxon>Pseudomonadota</taxon>
        <taxon>Betaproteobacteria</taxon>
        <taxon>Burkholderiales</taxon>
        <taxon>Burkholderiaceae</taxon>
        <taxon>Burkholderia</taxon>
        <taxon>pseudomallei group</taxon>
    </lineage>
</organism>